<organism evidence="1 2">
    <name type="scientific">Alicyclobacillus mengziensis</name>
    <dbReference type="NCBI Taxonomy" id="2931921"/>
    <lineage>
        <taxon>Bacteria</taxon>
        <taxon>Bacillati</taxon>
        <taxon>Bacillota</taxon>
        <taxon>Bacilli</taxon>
        <taxon>Bacillales</taxon>
        <taxon>Alicyclobacillaceae</taxon>
        <taxon>Alicyclobacillus</taxon>
    </lineage>
</organism>
<dbReference type="RefSeq" id="WP_206655433.1">
    <property type="nucleotide sequence ID" value="NZ_CP071182.1"/>
</dbReference>
<dbReference type="AlphaFoldDB" id="A0A9X7VX15"/>
<dbReference type="SUPFAM" id="SSF56059">
    <property type="entry name" value="Glutathione synthetase ATP-binding domain-like"/>
    <property type="match status" value="1"/>
</dbReference>
<proteinExistence type="predicted"/>
<sequence length="281" mass="31708">MGDGKLDAERGFLNKWEMYKALAGESIGPCRLPETVLYQEPALALMLSRYGKIYIKTVSGWGGQAVSVLEGHHGLYRWHRQGQSALRSRNLRLLAKLISAYYHNQQSIIQQAAPLARYQGRPFDIRVHMQKDASDGWVYAGELVRVGGTDAIVSNVAISQGKVLPMETVLQSLHLRYGPEQVRWRLQRIGASIASILNRYRDFNDIGIDLGMSRQGQLWLIEVNTDDAQGAPSYELFAQLPDKKLYEQMKNRATERNAAIVQSILQELFGSEDWTSGADWK</sequence>
<name>A0A9X7VX15_9BACL</name>
<gene>
    <name evidence="1" type="ORF">JZ786_16225</name>
</gene>
<reference evidence="1 2" key="1">
    <citation type="submission" date="2021-02" db="EMBL/GenBank/DDBJ databases">
        <title>Alicyclobacillus curvatus sp. nov. and Alicyclobacillus mengziensis sp. nov., two acidophilic bacteria isolated from acid mine drainage.</title>
        <authorList>
            <person name="Huang Y."/>
        </authorList>
    </citation>
    <scope>NUCLEOTIDE SEQUENCE [LARGE SCALE GENOMIC DNA]</scope>
    <source>
        <strain evidence="1 2">S30H14</strain>
    </source>
</reference>
<keyword evidence="2" id="KW-1185">Reference proteome</keyword>
<accession>A0A9X7VX15</accession>
<dbReference type="InterPro" id="IPR026838">
    <property type="entry name" value="YheC/D"/>
</dbReference>
<evidence type="ECO:0000313" key="2">
    <source>
        <dbReference type="Proteomes" id="UP000663505"/>
    </source>
</evidence>
<evidence type="ECO:0000313" key="1">
    <source>
        <dbReference type="EMBL" id="QSO46062.1"/>
    </source>
</evidence>
<dbReference type="Pfam" id="PF14398">
    <property type="entry name" value="ATPgrasp_YheCD"/>
    <property type="match status" value="1"/>
</dbReference>
<dbReference type="KEGG" id="afx:JZ786_16225"/>
<dbReference type="Proteomes" id="UP000663505">
    <property type="component" value="Chromosome"/>
</dbReference>
<protein>
    <submittedName>
        <fullName evidence="1">YheC/YheD family protein</fullName>
    </submittedName>
</protein>
<dbReference type="EMBL" id="CP071182">
    <property type="protein sequence ID" value="QSO46062.1"/>
    <property type="molecule type" value="Genomic_DNA"/>
</dbReference>